<keyword evidence="2" id="KW-0169">Cobalamin biosynthesis</keyword>
<name>A0A542DQE5_AMYCI</name>
<dbReference type="Gene3D" id="3.40.1010.10">
    <property type="entry name" value="Cobalt-precorrin-4 Transmethylase, Domain 1"/>
    <property type="match status" value="1"/>
</dbReference>
<dbReference type="InterPro" id="IPR014777">
    <property type="entry name" value="4pyrrole_Mease_sub1"/>
</dbReference>
<proteinExistence type="predicted"/>
<evidence type="ECO:0000313" key="7">
    <source>
        <dbReference type="EMBL" id="TQJ05328.1"/>
    </source>
</evidence>
<protein>
    <submittedName>
        <fullName evidence="7">Precorrin-6A synthase (Deacetylating)</fullName>
    </submittedName>
</protein>
<comment type="caution">
    <text evidence="7">The sequence shown here is derived from an EMBL/GenBank/DDBJ whole genome shotgun (WGS) entry which is preliminary data.</text>
</comment>
<keyword evidence="5" id="KW-0949">S-adenosyl-L-methionine</keyword>
<dbReference type="EMBL" id="VFML01000001">
    <property type="protein sequence ID" value="TQJ05328.1"/>
    <property type="molecule type" value="Genomic_DNA"/>
</dbReference>
<evidence type="ECO:0000256" key="5">
    <source>
        <dbReference type="ARBA" id="ARBA00022691"/>
    </source>
</evidence>
<sequence length="255" mass="28399">MIGIGAGDPEQVTVQAIRKLNEVDVFFLLDKGQAKEDLVSLRREILDRYIEQPSYRVAVAEDPQRDRTAGDYVGAVRDWHQRRADVYEALIRDEVEDGGCGAVLAWGDPTLYDNIIAMLNTVLDRGTVEFEFEVIPGVSSIATLTARHRTILNQIGKPVQLTTGRRLARGFPEGVDDVVVMLDAHCTFAELPDTDLDIYWGAYLGTPDEILVSGPVAEVADRIRTTRAEARARKGWVMDTYLLRRRASSTEEPPG</sequence>
<feature type="domain" description="Tetrapyrrole methylase" evidence="6">
    <location>
        <begin position="2"/>
        <end position="219"/>
    </location>
</feature>
<accession>A0A542DQE5</accession>
<evidence type="ECO:0000256" key="3">
    <source>
        <dbReference type="ARBA" id="ARBA00022603"/>
    </source>
</evidence>
<dbReference type="PANTHER" id="PTHR43467">
    <property type="entry name" value="COBALT-PRECORRIN-2 C(20)-METHYLTRANSFERASE"/>
    <property type="match status" value="1"/>
</dbReference>
<dbReference type="AlphaFoldDB" id="A0A542DQE5"/>
<dbReference type="Proteomes" id="UP000320876">
    <property type="component" value="Unassembled WGS sequence"/>
</dbReference>
<dbReference type="SUPFAM" id="SSF53790">
    <property type="entry name" value="Tetrapyrrole methylase"/>
    <property type="match status" value="1"/>
</dbReference>
<evidence type="ECO:0000259" key="6">
    <source>
        <dbReference type="Pfam" id="PF00590"/>
    </source>
</evidence>
<dbReference type="PIRSF" id="PIRSF036525">
    <property type="entry name" value="CobF"/>
    <property type="match status" value="1"/>
</dbReference>
<organism evidence="7 8">
    <name type="scientific">Amycolatopsis cihanbeyliensis</name>
    <dbReference type="NCBI Taxonomy" id="1128664"/>
    <lineage>
        <taxon>Bacteria</taxon>
        <taxon>Bacillati</taxon>
        <taxon>Actinomycetota</taxon>
        <taxon>Actinomycetes</taxon>
        <taxon>Pseudonocardiales</taxon>
        <taxon>Pseudonocardiaceae</taxon>
        <taxon>Amycolatopsis</taxon>
    </lineage>
</organism>
<keyword evidence="4" id="KW-0808">Transferase</keyword>
<dbReference type="InterPro" id="IPR014776">
    <property type="entry name" value="4pyrrole_Mease_sub2"/>
</dbReference>
<gene>
    <name evidence="7" type="ORF">FB471_5156</name>
</gene>
<dbReference type="Pfam" id="PF00590">
    <property type="entry name" value="TP_methylase"/>
    <property type="match status" value="1"/>
</dbReference>
<evidence type="ECO:0000256" key="1">
    <source>
        <dbReference type="ARBA" id="ARBA00004953"/>
    </source>
</evidence>
<evidence type="ECO:0000256" key="4">
    <source>
        <dbReference type="ARBA" id="ARBA00022679"/>
    </source>
</evidence>
<dbReference type="CDD" id="cd11643">
    <property type="entry name" value="Precorrin-6A-synthase"/>
    <property type="match status" value="1"/>
</dbReference>
<dbReference type="GO" id="GO:0032259">
    <property type="term" value="P:methylation"/>
    <property type="evidence" value="ECO:0007669"/>
    <property type="project" value="UniProtKB-KW"/>
</dbReference>
<keyword evidence="3" id="KW-0489">Methyltransferase</keyword>
<dbReference type="InterPro" id="IPR012797">
    <property type="entry name" value="CobF"/>
</dbReference>
<dbReference type="InterPro" id="IPR035996">
    <property type="entry name" value="4pyrrol_Methylase_sf"/>
</dbReference>
<dbReference type="InterPro" id="IPR000878">
    <property type="entry name" value="4pyrrol_Mease"/>
</dbReference>
<dbReference type="PANTHER" id="PTHR43467:SF1">
    <property type="entry name" value="PRECORRIN-6A SYNTHASE [DEACETYLATING]"/>
    <property type="match status" value="1"/>
</dbReference>
<dbReference type="NCBIfam" id="TIGR02434">
    <property type="entry name" value="CobF"/>
    <property type="match status" value="1"/>
</dbReference>
<keyword evidence="8" id="KW-1185">Reference proteome</keyword>
<evidence type="ECO:0000313" key="8">
    <source>
        <dbReference type="Proteomes" id="UP000320876"/>
    </source>
</evidence>
<dbReference type="GO" id="GO:0009236">
    <property type="term" value="P:cobalamin biosynthetic process"/>
    <property type="evidence" value="ECO:0007669"/>
    <property type="project" value="UniProtKB-KW"/>
</dbReference>
<reference evidence="7 8" key="1">
    <citation type="submission" date="2019-06" db="EMBL/GenBank/DDBJ databases">
        <title>Sequencing the genomes of 1000 actinobacteria strains.</title>
        <authorList>
            <person name="Klenk H.-P."/>
        </authorList>
    </citation>
    <scope>NUCLEOTIDE SEQUENCE [LARGE SCALE GENOMIC DNA]</scope>
    <source>
        <strain evidence="7 8">DSM 45679</strain>
    </source>
</reference>
<dbReference type="GO" id="GO:0043819">
    <property type="term" value="F:precorrin-6A synthase (deacetylating) activity"/>
    <property type="evidence" value="ECO:0007669"/>
    <property type="project" value="InterPro"/>
</dbReference>
<comment type="pathway">
    <text evidence="1">Cofactor biosynthesis; adenosylcobalamin biosynthesis.</text>
</comment>
<evidence type="ECO:0000256" key="2">
    <source>
        <dbReference type="ARBA" id="ARBA00022573"/>
    </source>
</evidence>
<dbReference type="Gene3D" id="3.30.950.10">
    <property type="entry name" value="Methyltransferase, Cobalt-precorrin-4 Transmethylase, Domain 2"/>
    <property type="match status" value="1"/>
</dbReference>